<feature type="domain" description="HD" evidence="1">
    <location>
        <begin position="225"/>
        <end position="313"/>
    </location>
</feature>
<dbReference type="CDD" id="cd04182">
    <property type="entry name" value="GT_2_like_f"/>
    <property type="match status" value="1"/>
</dbReference>
<organism evidence="3 4">
    <name type="scientific">Desulfotignum phosphitoxidans DSM 13687</name>
    <dbReference type="NCBI Taxonomy" id="1286635"/>
    <lineage>
        <taxon>Bacteria</taxon>
        <taxon>Pseudomonadati</taxon>
        <taxon>Thermodesulfobacteriota</taxon>
        <taxon>Desulfobacteria</taxon>
        <taxon>Desulfobacterales</taxon>
        <taxon>Desulfobacteraceae</taxon>
        <taxon>Desulfotignum</taxon>
    </lineage>
</organism>
<dbReference type="AlphaFoldDB" id="S0G2J3"/>
<dbReference type="RefSeq" id="WP_006968096.1">
    <property type="nucleotide sequence ID" value="NZ_APJX01000011.1"/>
</dbReference>
<dbReference type="GO" id="GO:0016787">
    <property type="term" value="F:hydrolase activity"/>
    <property type="evidence" value="ECO:0007669"/>
    <property type="project" value="UniProtKB-KW"/>
</dbReference>
<dbReference type="InterPro" id="IPR003607">
    <property type="entry name" value="HD/PDEase_dom"/>
</dbReference>
<gene>
    <name evidence="3" type="ORF">Dpo_11c00930</name>
</gene>
<proteinExistence type="predicted"/>
<dbReference type="InterPro" id="IPR025877">
    <property type="entry name" value="MobA-like_NTP_Trfase"/>
</dbReference>
<dbReference type="EMBL" id="APJX01000011">
    <property type="protein sequence ID" value="EMS77951.1"/>
    <property type="molecule type" value="Genomic_DNA"/>
</dbReference>
<dbReference type="PANTHER" id="PTHR43777">
    <property type="entry name" value="MOLYBDENUM COFACTOR CYTIDYLYLTRANSFERASE"/>
    <property type="match status" value="1"/>
</dbReference>
<dbReference type="InterPro" id="IPR006675">
    <property type="entry name" value="HDIG_dom"/>
</dbReference>
<sequence length="368" mass="40655">MMTSGISAVILAAGFSSRMKAFKPLLPVGGTPMVKRCIDLFSGNGITDIVVVTGHLREQLEPVVRDAGACPVFHPGFASGMLGSIQQGVAHIRSGQAGFFLLPTDIPAIRPTTVARMIQQFQSDPLRLLMPCFNGLTGHPPLLPCGLKERILALAEPSTLRDLMAEEKDRTGTLTMHDRGVLMDADDPAGYRRVVHKVRHLDIPDREECLAIVNQELAEDHPIRNHLAQVAMIALKLVHAVADPVNVDLVIAAALLHDVRRMEKNHAAAGAALLHDLGFPRVAEVVEQHMNIELDLHAPVQEKELVYFADKLCTRHGVDIDYHHRFRHRLEKNPWAATSIWKRYENTRHIQARIEASAGKSITKILAD</sequence>
<reference evidence="3 4" key="1">
    <citation type="journal article" date="2013" name="Genome Announc.">
        <title>Draft Genome Sequence of Desulfotignum phosphitoxidans DSM 13687 Strain FiPS-3.</title>
        <authorList>
            <person name="Poehlein A."/>
            <person name="Daniel R."/>
            <person name="Simeonova D.D."/>
        </authorList>
    </citation>
    <scope>NUCLEOTIDE SEQUENCE [LARGE SCALE GENOMIC DNA]</scope>
    <source>
        <strain evidence="3 4">DSM 13687</strain>
    </source>
</reference>
<dbReference type="InterPro" id="IPR054703">
    <property type="entry name" value="Mop-rel"/>
</dbReference>
<dbReference type="NCBIfam" id="TIGR00277">
    <property type="entry name" value="HDIG"/>
    <property type="match status" value="1"/>
</dbReference>
<dbReference type="InterPro" id="IPR029044">
    <property type="entry name" value="Nucleotide-diphossugar_trans"/>
</dbReference>
<accession>S0G2J3</accession>
<dbReference type="Gene3D" id="1.10.3210.10">
    <property type="entry name" value="Hypothetical protein af1432"/>
    <property type="match status" value="1"/>
</dbReference>
<dbReference type="PATRIC" id="fig|1286635.3.peg.4117"/>
<evidence type="ECO:0000259" key="1">
    <source>
        <dbReference type="Pfam" id="PF01966"/>
    </source>
</evidence>
<comment type="caution">
    <text evidence="3">The sequence shown here is derived from an EMBL/GenBank/DDBJ whole genome shotgun (WGS) entry which is preliminary data.</text>
</comment>
<dbReference type="SUPFAM" id="SSF53448">
    <property type="entry name" value="Nucleotide-diphospho-sugar transferases"/>
    <property type="match status" value="1"/>
</dbReference>
<keyword evidence="3" id="KW-0378">Hydrolase</keyword>
<name>S0G2J3_9BACT</name>
<dbReference type="Gene3D" id="3.90.550.10">
    <property type="entry name" value="Spore Coat Polysaccharide Biosynthesis Protein SpsA, Chain A"/>
    <property type="match status" value="1"/>
</dbReference>
<evidence type="ECO:0000313" key="3">
    <source>
        <dbReference type="EMBL" id="EMS77951.1"/>
    </source>
</evidence>
<keyword evidence="4" id="KW-1185">Reference proteome</keyword>
<dbReference type="CDD" id="cd00077">
    <property type="entry name" value="HDc"/>
    <property type="match status" value="1"/>
</dbReference>
<dbReference type="NCBIfam" id="NF045665">
    <property type="entry name" value="NTPtran_DVU1551"/>
    <property type="match status" value="1"/>
</dbReference>
<feature type="domain" description="MobA-like NTP transferase" evidence="2">
    <location>
        <begin position="8"/>
        <end position="167"/>
    </location>
</feature>
<dbReference type="OrthoDB" id="9779263at2"/>
<evidence type="ECO:0000259" key="2">
    <source>
        <dbReference type="Pfam" id="PF12804"/>
    </source>
</evidence>
<protein>
    <submittedName>
        <fullName evidence="3">MobA-like metal dependent phosphohydrolase</fullName>
    </submittedName>
</protein>
<dbReference type="InterPro" id="IPR006674">
    <property type="entry name" value="HD_domain"/>
</dbReference>
<dbReference type="GO" id="GO:0016779">
    <property type="term" value="F:nucleotidyltransferase activity"/>
    <property type="evidence" value="ECO:0007669"/>
    <property type="project" value="UniProtKB-ARBA"/>
</dbReference>
<evidence type="ECO:0000313" key="4">
    <source>
        <dbReference type="Proteomes" id="UP000014216"/>
    </source>
</evidence>
<dbReference type="Pfam" id="PF01966">
    <property type="entry name" value="HD"/>
    <property type="match status" value="1"/>
</dbReference>
<dbReference type="PANTHER" id="PTHR43777:SF1">
    <property type="entry name" value="MOLYBDENUM COFACTOR CYTIDYLYLTRANSFERASE"/>
    <property type="match status" value="1"/>
</dbReference>
<dbReference type="Pfam" id="PF12804">
    <property type="entry name" value="NTP_transf_3"/>
    <property type="match status" value="1"/>
</dbReference>
<dbReference type="Proteomes" id="UP000014216">
    <property type="component" value="Unassembled WGS sequence"/>
</dbReference>
<dbReference type="SUPFAM" id="SSF109604">
    <property type="entry name" value="HD-domain/PDEase-like"/>
    <property type="match status" value="1"/>
</dbReference>